<evidence type="ECO:0000256" key="7">
    <source>
        <dbReference type="ARBA" id="ARBA00023004"/>
    </source>
</evidence>
<dbReference type="NCBIfam" id="TIGR01413">
    <property type="entry name" value="Dyp_perox_fam"/>
    <property type="match status" value="1"/>
</dbReference>
<keyword evidence="2 12" id="KW-0575">Peroxidase</keyword>
<dbReference type="InterPro" id="IPR048327">
    <property type="entry name" value="Dyp_perox_N"/>
</dbReference>
<evidence type="ECO:0000313" key="12">
    <source>
        <dbReference type="EMBL" id="TWT24573.1"/>
    </source>
</evidence>
<evidence type="ECO:0000256" key="1">
    <source>
        <dbReference type="ARBA" id="ARBA00001970"/>
    </source>
</evidence>
<protein>
    <submittedName>
        <fullName evidence="12">Dyp-type peroxidase</fullName>
    </submittedName>
</protein>
<gene>
    <name evidence="12" type="ORF">FRX94_07760</name>
</gene>
<dbReference type="Proteomes" id="UP000320791">
    <property type="component" value="Unassembled WGS sequence"/>
</dbReference>
<name>A0A5C5UG26_9CORY</name>
<dbReference type="PANTHER" id="PTHR30521">
    <property type="entry name" value="DEFERROCHELATASE/PEROXIDASE"/>
    <property type="match status" value="1"/>
</dbReference>
<dbReference type="GO" id="GO:0046872">
    <property type="term" value="F:metal ion binding"/>
    <property type="evidence" value="ECO:0007669"/>
    <property type="project" value="UniProtKB-KW"/>
</dbReference>
<dbReference type="OrthoDB" id="9781066at2"/>
<evidence type="ECO:0000259" key="10">
    <source>
        <dbReference type="Pfam" id="PF04261"/>
    </source>
</evidence>
<organism evidence="12 13">
    <name type="scientific">Corynebacterium canis</name>
    <dbReference type="NCBI Taxonomy" id="679663"/>
    <lineage>
        <taxon>Bacteria</taxon>
        <taxon>Bacillati</taxon>
        <taxon>Actinomycetota</taxon>
        <taxon>Actinomycetes</taxon>
        <taxon>Mycobacteriales</taxon>
        <taxon>Corynebacteriaceae</taxon>
        <taxon>Corynebacterium</taxon>
    </lineage>
</organism>
<accession>A0A5C5UG26</accession>
<dbReference type="InterPro" id="IPR048328">
    <property type="entry name" value="Dyp_perox_C"/>
</dbReference>
<keyword evidence="3" id="KW-0349">Heme</keyword>
<feature type="domain" description="Dyp-type peroxidase N-terminal" evidence="10">
    <location>
        <begin position="63"/>
        <end position="205"/>
    </location>
</feature>
<keyword evidence="4" id="KW-0479">Metal-binding</keyword>
<evidence type="ECO:0000256" key="5">
    <source>
        <dbReference type="ARBA" id="ARBA00022729"/>
    </source>
</evidence>
<feature type="signal peptide" evidence="9">
    <location>
        <begin position="1"/>
        <end position="30"/>
    </location>
</feature>
<dbReference type="RefSeq" id="WP_146324564.1">
    <property type="nucleotide sequence ID" value="NZ_BAABLR010000020.1"/>
</dbReference>
<keyword evidence="5 9" id="KW-0732">Signal</keyword>
<evidence type="ECO:0000313" key="13">
    <source>
        <dbReference type="Proteomes" id="UP000320791"/>
    </source>
</evidence>
<comment type="similarity">
    <text evidence="8">Belongs to the DyP-type peroxidase family.</text>
</comment>
<dbReference type="Pfam" id="PF20628">
    <property type="entry name" value="Dyp_perox_C"/>
    <property type="match status" value="1"/>
</dbReference>
<evidence type="ECO:0000256" key="6">
    <source>
        <dbReference type="ARBA" id="ARBA00023002"/>
    </source>
</evidence>
<dbReference type="SUPFAM" id="SSF54909">
    <property type="entry name" value="Dimeric alpha+beta barrel"/>
    <property type="match status" value="1"/>
</dbReference>
<dbReference type="InterPro" id="IPR006311">
    <property type="entry name" value="TAT_signal"/>
</dbReference>
<keyword evidence="6" id="KW-0560">Oxidoreductase</keyword>
<reference evidence="12 13" key="1">
    <citation type="submission" date="2019-08" db="EMBL/GenBank/DDBJ databases">
        <authorList>
            <person name="Lei W."/>
        </authorList>
    </citation>
    <scope>NUCLEOTIDE SEQUENCE [LARGE SCALE GENOMIC DNA]</scope>
    <source>
        <strain evidence="12 13">CCUG 58627</strain>
    </source>
</reference>
<feature type="chain" id="PRO_5022761999" evidence="9">
    <location>
        <begin position="31"/>
        <end position="414"/>
    </location>
</feature>
<dbReference type="PANTHER" id="PTHR30521:SF4">
    <property type="entry name" value="DEFERROCHELATASE"/>
    <property type="match status" value="1"/>
</dbReference>
<dbReference type="Pfam" id="PF04261">
    <property type="entry name" value="Dyp_perox_N"/>
    <property type="match status" value="1"/>
</dbReference>
<evidence type="ECO:0000256" key="2">
    <source>
        <dbReference type="ARBA" id="ARBA00022559"/>
    </source>
</evidence>
<comment type="cofactor">
    <cofactor evidence="1">
        <name>heme b</name>
        <dbReference type="ChEBI" id="CHEBI:60344"/>
    </cofactor>
</comment>
<keyword evidence="7" id="KW-0408">Iron</keyword>
<dbReference type="PROSITE" id="PS51318">
    <property type="entry name" value="TAT"/>
    <property type="match status" value="1"/>
</dbReference>
<evidence type="ECO:0000256" key="9">
    <source>
        <dbReference type="SAM" id="SignalP"/>
    </source>
</evidence>
<dbReference type="GO" id="GO:0004601">
    <property type="term" value="F:peroxidase activity"/>
    <property type="evidence" value="ECO:0007669"/>
    <property type="project" value="UniProtKB-KW"/>
</dbReference>
<dbReference type="InterPro" id="IPR006314">
    <property type="entry name" value="Dyp_peroxidase"/>
</dbReference>
<evidence type="ECO:0000256" key="8">
    <source>
        <dbReference type="ARBA" id="ARBA00025737"/>
    </source>
</evidence>
<proteinExistence type="inferred from homology"/>
<sequence length="414" mass="45313">MDQQDLSKFTVSRRGFLTGLSTAAAGSVFAAGPAAGSAAQPASEDTPAANLRNERHEFTGVHQAGIATPGQAHLNLVAFTVRNGIDAAGVQRLLRLWTEDAERLTQGQTPLGDLEPEMVITPANLTITCGFGARLFDIIGKTDKRPAWLGPLPKFSRDELQNEWGEADIVLQLCCDDPLTLAHATRHMIRSGIDYAATKWLQQGFLHAAGGLEEGETPRNLFGLKDGTINPHSDTEYDDIVWIDEGPKWSHGGTCMVVRRISMNMDTWEILDRGSREIAFGRKLDSGAPLSGGDEFTAADFDKSDDLGLPMIDPLSHMARSAPPEDEPNQKLRRRAYNYDLPPDPGSEVSSNSGLVFICFQKDPLKQFVPIQERLDEADRLNQWIIHIGSAVFYCPPGVGEGRDKYWGAGLFEA</sequence>
<dbReference type="AlphaFoldDB" id="A0A5C5UG26"/>
<feature type="domain" description="Dyp-type peroxidase C-terminal" evidence="11">
    <location>
        <begin position="217"/>
        <end position="399"/>
    </location>
</feature>
<evidence type="ECO:0000259" key="11">
    <source>
        <dbReference type="Pfam" id="PF20628"/>
    </source>
</evidence>
<dbReference type="InterPro" id="IPR011008">
    <property type="entry name" value="Dimeric_a/b-barrel"/>
</dbReference>
<dbReference type="PROSITE" id="PS51404">
    <property type="entry name" value="DYP_PEROXIDASE"/>
    <property type="match status" value="1"/>
</dbReference>
<keyword evidence="13" id="KW-1185">Reference proteome</keyword>
<dbReference type="GO" id="GO:0020037">
    <property type="term" value="F:heme binding"/>
    <property type="evidence" value="ECO:0007669"/>
    <property type="project" value="InterPro"/>
</dbReference>
<evidence type="ECO:0000256" key="3">
    <source>
        <dbReference type="ARBA" id="ARBA00022617"/>
    </source>
</evidence>
<dbReference type="GO" id="GO:0005829">
    <property type="term" value="C:cytosol"/>
    <property type="evidence" value="ECO:0007669"/>
    <property type="project" value="TreeGrafter"/>
</dbReference>
<comment type="caution">
    <text evidence="12">The sequence shown here is derived from an EMBL/GenBank/DDBJ whole genome shotgun (WGS) entry which is preliminary data.</text>
</comment>
<evidence type="ECO:0000256" key="4">
    <source>
        <dbReference type="ARBA" id="ARBA00022723"/>
    </source>
</evidence>
<dbReference type="EMBL" id="VOHM01000015">
    <property type="protein sequence ID" value="TWT24573.1"/>
    <property type="molecule type" value="Genomic_DNA"/>
</dbReference>